<accession>A0ACC3B2S8</accession>
<reference evidence="1 2" key="1">
    <citation type="journal article" date="2023" name="ACS Omega">
        <title>Identification of the Neoaspergillic Acid Biosynthesis Gene Cluster by Establishing an In Vitro CRISPR-Ribonucleoprotein Genetic System in Aspergillus melleus.</title>
        <authorList>
            <person name="Yuan B."/>
            <person name="Grau M.F."/>
            <person name="Murata R.M."/>
            <person name="Torok T."/>
            <person name="Venkateswaran K."/>
            <person name="Stajich J.E."/>
            <person name="Wang C.C.C."/>
        </authorList>
    </citation>
    <scope>NUCLEOTIDE SEQUENCE [LARGE SCALE GENOMIC DNA]</scope>
    <source>
        <strain evidence="1 2">IMV 1140</strain>
    </source>
</reference>
<gene>
    <name evidence="1" type="ORF">N8T08_005343</name>
</gene>
<dbReference type="Proteomes" id="UP001177260">
    <property type="component" value="Unassembled WGS sequence"/>
</dbReference>
<organism evidence="1 2">
    <name type="scientific">Aspergillus melleus</name>
    <dbReference type="NCBI Taxonomy" id="138277"/>
    <lineage>
        <taxon>Eukaryota</taxon>
        <taxon>Fungi</taxon>
        <taxon>Dikarya</taxon>
        <taxon>Ascomycota</taxon>
        <taxon>Pezizomycotina</taxon>
        <taxon>Eurotiomycetes</taxon>
        <taxon>Eurotiomycetidae</taxon>
        <taxon>Eurotiales</taxon>
        <taxon>Aspergillaceae</taxon>
        <taxon>Aspergillus</taxon>
        <taxon>Aspergillus subgen. Circumdati</taxon>
    </lineage>
</organism>
<comment type="caution">
    <text evidence="1">The sequence shown here is derived from an EMBL/GenBank/DDBJ whole genome shotgun (WGS) entry which is preliminary data.</text>
</comment>
<keyword evidence="2" id="KW-1185">Reference proteome</keyword>
<evidence type="ECO:0000313" key="1">
    <source>
        <dbReference type="EMBL" id="KAK1144470.1"/>
    </source>
</evidence>
<name>A0ACC3B2S8_9EURO</name>
<proteinExistence type="predicted"/>
<sequence length="1482" mass="165536">MALDQQDAGLHACHSFWDSDSARLSPCAMRYVSVVPGIAIITIAAFQILGSLLHKWRPKWTKPFIPEPSPLPELASRTGPQRLGWVISLLAVSIVGFAAELIKFIPNGSDSANYILLASWALTAALIARERLRSSPVSLLLYFGSACAVEAAYIFNENAYGVHKLFAYYLAAGAAAAACVLILVMPLREPSLPCIDIGVVGQAPSADFRSPEDNLRLWQFLSVSWMAPLMSLGKQRQLNEDDVWFLGFEFQHRRLHEKFRKLQGSVVTRLLQANGIDVLIITLISIVQMLCGFSTPVLLQQLLQAMNFPDRKRVALTYALLSLFLRFVSAQLQVLNIWYGRRCYERSRGEMMMMIYEKALSRKNVFEQQVKDKEDEEQLPNGDDSNGDVEGGPKQRKTCGLFNRSQSPKQERPKTAASMGKIFNLLRGDAYEVAQRFWEVDRLVDKPLGLIIAIALVWKLLGPSCFLGIVAIVAGQAINAIITRSLFKWERVRRLATDTRLQISSQFVEALRHLRWYGWQNHWLEQVLDARQSELNLRIITSLWTVFIQFVNVFTSGLFPVVALYAYTVLAGHSLRIDIIFPALQLFTMLETRIREIPMLITILINASISVERIEDFMHEPDKETKDTSSDSDSSLLLDSCSFAWPGRKFPVLSDVNVKISQGLTVICGKVGAGKTALLQALLGELDRIDGVAHISNEMVGYCSQTPWLQSMSIRDNILFSSPYDEQRYKRVLDACALLPDLANFKHGDLSFVGENGVGLSGGQKARVALARAVYSAANILLLDDPLSALDHNTAETIVRRCFSGPLMQNRTVVLVTHRTHLVDHIADQIIQVQHGRATVQNRQSAIASHDSSADDISSSHTVDNESEDETEIENDTAAVPDKFIEEEHRAEWGVKARVYWNYIRAGKYKWWSALVVVVAVSRVTSVAQAWFLKEWGEAYDQFILFFEYSGSNIMSIASGFDVQSTFSNTVNWLPKSPIDDLPAPAEDVRPWLLAFFAITAFQSVVMLLSQLLMLVVVYYAGKTMFQQAMVRVSHATFRFFDVTPIGRLMNRLTSDIGVVDGNISQQFQIIAFLAITWISSMIVIASVTPTFLGFSVILTVAFVITFLQFLPTSQSLRRLEMVSLSPLISNFGELLHGLTTVRAFHAETRFQDRVIAVVDKFQGMDHFYWSLQSWLMFRFESLSAISTFCLTVLALYTSVSPGLAAFVLIAANSLVDATHGLCKQYGQLQMDFVSVERVDELLHVEEETPGTIEPPASWPKFGRDITFDDVTIRYAPHLDPSLKNISLRIPGGSTIAITGRTGSGKSTLAVSLLSVIRPESGRIMIDDIDIAQVSTQALRTRVTFVAQDPVLFPGSIRLNLDPTGDYTGEECAEILRRVCGRHNWTLDTHVEAGGRNLSQGERQLIGLSRAVLRRSSIVILDEATASIDHESSLEIQQIIREEMKESTVIAIAHRLEAIKDADYYIVLDQGGVARQGYVKDM</sequence>
<dbReference type="EMBL" id="JAOPJF010000030">
    <property type="protein sequence ID" value="KAK1144470.1"/>
    <property type="molecule type" value="Genomic_DNA"/>
</dbReference>
<protein>
    <submittedName>
        <fullName evidence="1">Uncharacterized protein</fullName>
    </submittedName>
</protein>
<evidence type="ECO:0000313" key="2">
    <source>
        <dbReference type="Proteomes" id="UP001177260"/>
    </source>
</evidence>